<sequence>MQRDHYTHANREAWNETAPRHAATQLDALHRAFAEPGYSRLDPTFTALLQRLGLQGRAVAQLACNNGRELLSVLNLGAAQGTGFDIAGAFLEQGRALARTAGLTERTEWVEGDLYHIPAHFDGRFDLVFVTIGALGWLPDLEAFYAVVARLLRPGGHFVAYEMHPLLDMCEAYDDQDPPRLFHSYFRRDPYVENDGLDYYSGERYDGKTSYWFHHTLADIIGGALRAGLVLEAFDEYPHDVSDVFASFAGRRVQLPLSYSLVARRA</sequence>
<organism evidence="2 3">
    <name type="scientific">Deinobacterium chartae</name>
    <dbReference type="NCBI Taxonomy" id="521158"/>
    <lineage>
        <taxon>Bacteria</taxon>
        <taxon>Thermotogati</taxon>
        <taxon>Deinococcota</taxon>
        <taxon>Deinococci</taxon>
        <taxon>Deinococcales</taxon>
        <taxon>Deinococcaceae</taxon>
        <taxon>Deinobacterium</taxon>
    </lineage>
</organism>
<name>A0A841I2T6_9DEIO</name>
<dbReference type="CDD" id="cd02440">
    <property type="entry name" value="AdoMet_MTases"/>
    <property type="match status" value="1"/>
</dbReference>
<feature type="domain" description="Methyltransferase" evidence="1">
    <location>
        <begin position="59"/>
        <end position="156"/>
    </location>
</feature>
<comment type="caution">
    <text evidence="2">The sequence shown here is derived from an EMBL/GenBank/DDBJ whole genome shotgun (WGS) entry which is preliminary data.</text>
</comment>
<dbReference type="Pfam" id="PF13649">
    <property type="entry name" value="Methyltransf_25"/>
    <property type="match status" value="1"/>
</dbReference>
<dbReference type="InterPro" id="IPR029063">
    <property type="entry name" value="SAM-dependent_MTases_sf"/>
</dbReference>
<dbReference type="InterPro" id="IPR041698">
    <property type="entry name" value="Methyltransf_25"/>
</dbReference>
<protein>
    <submittedName>
        <fullName evidence="2">SAM-dependent methyltransferase</fullName>
    </submittedName>
</protein>
<evidence type="ECO:0000313" key="2">
    <source>
        <dbReference type="EMBL" id="MBB6099593.1"/>
    </source>
</evidence>
<dbReference type="EMBL" id="JACHHG010000013">
    <property type="protein sequence ID" value="MBB6099593.1"/>
    <property type="molecule type" value="Genomic_DNA"/>
</dbReference>
<dbReference type="PANTHER" id="PTHR44068">
    <property type="entry name" value="ZGC:194242"/>
    <property type="match status" value="1"/>
</dbReference>
<dbReference type="PANTHER" id="PTHR44068:SF11">
    <property type="entry name" value="GERANYL DIPHOSPHATE 2-C-METHYLTRANSFERASE"/>
    <property type="match status" value="1"/>
</dbReference>
<proteinExistence type="predicted"/>
<keyword evidence="3" id="KW-1185">Reference proteome</keyword>
<keyword evidence="2" id="KW-0808">Transferase</keyword>
<evidence type="ECO:0000259" key="1">
    <source>
        <dbReference type="Pfam" id="PF13649"/>
    </source>
</evidence>
<dbReference type="Gene3D" id="3.40.50.150">
    <property type="entry name" value="Vaccinia Virus protein VP39"/>
    <property type="match status" value="1"/>
</dbReference>
<dbReference type="AlphaFoldDB" id="A0A841I2T6"/>
<keyword evidence="2" id="KW-0489">Methyltransferase</keyword>
<reference evidence="2 3" key="1">
    <citation type="submission" date="2020-08" db="EMBL/GenBank/DDBJ databases">
        <title>Genomic Encyclopedia of Type Strains, Phase IV (KMG-IV): sequencing the most valuable type-strain genomes for metagenomic binning, comparative biology and taxonomic classification.</title>
        <authorList>
            <person name="Goeker M."/>
        </authorList>
    </citation>
    <scope>NUCLEOTIDE SEQUENCE [LARGE SCALE GENOMIC DNA]</scope>
    <source>
        <strain evidence="2 3">DSM 21458</strain>
    </source>
</reference>
<dbReference type="GO" id="GO:0032259">
    <property type="term" value="P:methylation"/>
    <property type="evidence" value="ECO:0007669"/>
    <property type="project" value="UniProtKB-KW"/>
</dbReference>
<dbReference type="InterPro" id="IPR050447">
    <property type="entry name" value="Erg6_SMT_methyltransf"/>
</dbReference>
<dbReference type="RefSeq" id="WP_183988343.1">
    <property type="nucleotide sequence ID" value="NZ_JACHHG010000013.1"/>
</dbReference>
<evidence type="ECO:0000313" key="3">
    <source>
        <dbReference type="Proteomes" id="UP000569951"/>
    </source>
</evidence>
<dbReference type="SUPFAM" id="SSF53335">
    <property type="entry name" value="S-adenosyl-L-methionine-dependent methyltransferases"/>
    <property type="match status" value="1"/>
</dbReference>
<dbReference type="GO" id="GO:0008168">
    <property type="term" value="F:methyltransferase activity"/>
    <property type="evidence" value="ECO:0007669"/>
    <property type="project" value="UniProtKB-KW"/>
</dbReference>
<gene>
    <name evidence="2" type="ORF">HNR42_003046</name>
</gene>
<accession>A0A841I2T6</accession>
<dbReference type="Proteomes" id="UP000569951">
    <property type="component" value="Unassembled WGS sequence"/>
</dbReference>